<evidence type="ECO:0000259" key="2">
    <source>
        <dbReference type="PROSITE" id="PS50110"/>
    </source>
</evidence>
<dbReference type="EMBL" id="JAUBDI010000017">
    <property type="protein sequence ID" value="MDW0114502.1"/>
    <property type="molecule type" value="Genomic_DNA"/>
</dbReference>
<dbReference type="Proteomes" id="UP001282284">
    <property type="component" value="Unassembled WGS sequence"/>
</dbReference>
<evidence type="ECO:0000256" key="1">
    <source>
        <dbReference type="PROSITE-ProRule" id="PRU00169"/>
    </source>
</evidence>
<comment type="caution">
    <text evidence="3">The sequence shown here is derived from an EMBL/GenBank/DDBJ whole genome shotgun (WGS) entry which is preliminary data.</text>
</comment>
<dbReference type="PROSITE" id="PS50110">
    <property type="entry name" value="RESPONSE_REGULATORY"/>
    <property type="match status" value="1"/>
</dbReference>
<dbReference type="SUPFAM" id="SSF52172">
    <property type="entry name" value="CheY-like"/>
    <property type="match status" value="1"/>
</dbReference>
<dbReference type="RefSeq" id="WP_317945600.1">
    <property type="nucleotide sequence ID" value="NZ_JAUBDI010000017.1"/>
</dbReference>
<dbReference type="SMART" id="SM00448">
    <property type="entry name" value="REC"/>
    <property type="match status" value="1"/>
</dbReference>
<dbReference type="InterPro" id="IPR011006">
    <property type="entry name" value="CheY-like_superfamily"/>
</dbReference>
<protein>
    <submittedName>
        <fullName evidence="3">Response regulator</fullName>
    </submittedName>
</protein>
<proteinExistence type="predicted"/>
<reference evidence="3 4" key="1">
    <citation type="submission" date="2023-06" db="EMBL/GenBank/DDBJ databases">
        <title>Sporosarcina sp. nov., isolated from Korean traditional fermented seafood 'Jeotgal'.</title>
        <authorList>
            <person name="Yang A.I."/>
            <person name="Shin N.-R."/>
        </authorList>
    </citation>
    <scope>NUCLEOTIDE SEQUENCE [LARGE SCALE GENOMIC DNA]</scope>
    <source>
        <strain evidence="3 4">KCTC13119</strain>
    </source>
</reference>
<evidence type="ECO:0000313" key="3">
    <source>
        <dbReference type="EMBL" id="MDW0114502.1"/>
    </source>
</evidence>
<dbReference type="InterPro" id="IPR052048">
    <property type="entry name" value="ST_Response_Regulator"/>
</dbReference>
<name>A0ABU4GFX7_9BACL</name>
<dbReference type="PANTHER" id="PTHR43228:SF1">
    <property type="entry name" value="TWO-COMPONENT RESPONSE REGULATOR ARR22"/>
    <property type="match status" value="1"/>
</dbReference>
<accession>A0ABU4GFX7</accession>
<sequence>MLKKNDQVCFLDGELFPVLINWQLASTERYKEIFTLVFLNLPCTKELERQLKNTDLVFNFPDHEIVVILLPNVGEIEAEVMLKRLLRSDVSNESLPAAAIIEVKNSEATASSLLDSGIKLLQEVQAQPNRTLFLSDRSFAKIAPQEVSVSVLDEDVIVTSVIRQIIERMDVRDITFTVKEFNDGQAFVQSDWYRTPKIHLVIMNDVLPKKNGIDILHMLRNLPNTQRFYILMMTKRQSEKEMIYAFEHGVDEYMPKPFNPRLLEAQLKKMLHRIYHE</sequence>
<evidence type="ECO:0000313" key="4">
    <source>
        <dbReference type="Proteomes" id="UP001282284"/>
    </source>
</evidence>
<organism evidence="3 4">
    <name type="scientific">Sporosarcina saromensis</name>
    <dbReference type="NCBI Taxonomy" id="359365"/>
    <lineage>
        <taxon>Bacteria</taxon>
        <taxon>Bacillati</taxon>
        <taxon>Bacillota</taxon>
        <taxon>Bacilli</taxon>
        <taxon>Bacillales</taxon>
        <taxon>Caryophanaceae</taxon>
        <taxon>Sporosarcina</taxon>
    </lineage>
</organism>
<comment type="caution">
    <text evidence="1">Lacks conserved residue(s) required for the propagation of feature annotation.</text>
</comment>
<keyword evidence="4" id="KW-1185">Reference proteome</keyword>
<gene>
    <name evidence="3" type="ORF">QT711_14985</name>
</gene>
<dbReference type="PANTHER" id="PTHR43228">
    <property type="entry name" value="TWO-COMPONENT RESPONSE REGULATOR"/>
    <property type="match status" value="1"/>
</dbReference>
<feature type="domain" description="Response regulatory" evidence="2">
    <location>
        <begin position="148"/>
        <end position="271"/>
    </location>
</feature>
<dbReference type="Pfam" id="PF00072">
    <property type="entry name" value="Response_reg"/>
    <property type="match status" value="1"/>
</dbReference>
<dbReference type="Gene3D" id="3.40.50.2300">
    <property type="match status" value="1"/>
</dbReference>
<dbReference type="InterPro" id="IPR001789">
    <property type="entry name" value="Sig_transdc_resp-reg_receiver"/>
</dbReference>